<proteinExistence type="predicted"/>
<dbReference type="RefSeq" id="WP_022561080.1">
    <property type="nucleotide sequence ID" value="NZ_LK391965.1"/>
</dbReference>
<dbReference type="Proteomes" id="UP000018211">
    <property type="component" value="Unassembled WGS sequence"/>
</dbReference>
<evidence type="ECO:0000313" key="3">
    <source>
        <dbReference type="Proteomes" id="UP000018211"/>
    </source>
</evidence>
<evidence type="ECO:0000313" key="2">
    <source>
        <dbReference type="EMBL" id="CCO49795.1"/>
    </source>
</evidence>
<reference evidence="2 3" key="1">
    <citation type="journal article" date="2013" name="ISME J.">
        <title>Comparative genomics of pathogenic lineages of Vibrio nigripulchritudo identifies virulence-associated traits.</title>
        <authorList>
            <person name="Goudenege D."/>
            <person name="Labreuche Y."/>
            <person name="Krin E."/>
            <person name="Ansquer D."/>
            <person name="Mangenot S."/>
            <person name="Calteau A."/>
            <person name="Medigue C."/>
            <person name="Mazel D."/>
            <person name="Polz M.F."/>
            <person name="Le Roux F."/>
        </authorList>
    </citation>
    <scope>NUCLEOTIDE SEQUENCE [LARGE SCALE GENOMIC DNA]</scope>
    <source>
        <strain evidence="2 3">SOn1</strain>
    </source>
</reference>
<feature type="chain" id="PRO_5043886986" evidence="1">
    <location>
        <begin position="19"/>
        <end position="106"/>
    </location>
</feature>
<keyword evidence="1" id="KW-0732">Signal</keyword>
<organism evidence="2 3">
    <name type="scientific">Vibrio nigripulchritudo SOn1</name>
    <dbReference type="NCBI Taxonomy" id="1238450"/>
    <lineage>
        <taxon>Bacteria</taxon>
        <taxon>Pseudomonadati</taxon>
        <taxon>Pseudomonadota</taxon>
        <taxon>Gammaproteobacteria</taxon>
        <taxon>Vibrionales</taxon>
        <taxon>Vibrionaceae</taxon>
        <taxon>Vibrio</taxon>
    </lineage>
</organism>
<name>A0AAV2VZ86_9VIBR</name>
<comment type="caution">
    <text evidence="2">The sequence shown here is derived from an EMBL/GenBank/DDBJ whole genome shotgun (WGS) entry which is preliminary data.</text>
</comment>
<sequence>MKTLLSVFLFAVSFQAFAIENWTGEVKWVNVDENGSAYIFINNPRSGPKANFTCGNYNIVYLGTKNRPANSAFLSQALMVYTAGKTIRFGVRGAGDSCEATYISAR</sequence>
<dbReference type="EMBL" id="CAOF01000187">
    <property type="protein sequence ID" value="CCO49795.1"/>
    <property type="molecule type" value="Genomic_DNA"/>
</dbReference>
<dbReference type="AlphaFoldDB" id="A0AAV2VZ86"/>
<gene>
    <name evidence="2" type="ORF">VIBNISOn1_900019</name>
</gene>
<feature type="signal peptide" evidence="1">
    <location>
        <begin position="1"/>
        <end position="18"/>
    </location>
</feature>
<protein>
    <submittedName>
        <fullName evidence="2">Uncharacterized protein</fullName>
    </submittedName>
</protein>
<accession>A0AAV2VZ86</accession>
<evidence type="ECO:0000256" key="1">
    <source>
        <dbReference type="SAM" id="SignalP"/>
    </source>
</evidence>